<dbReference type="HOGENOM" id="CLU_020164_1_1_11"/>
<organism evidence="5 6">
    <name type="scientific">Corynebacterium camporealensis</name>
    <dbReference type="NCBI Taxonomy" id="161896"/>
    <lineage>
        <taxon>Bacteria</taxon>
        <taxon>Bacillati</taxon>
        <taxon>Actinomycetota</taxon>
        <taxon>Actinomycetes</taxon>
        <taxon>Mycobacteriales</taxon>
        <taxon>Corynebacteriaceae</taxon>
        <taxon>Corynebacterium</taxon>
    </lineage>
</organism>
<name>A0A0F6TBN8_9CORY</name>
<dbReference type="REBASE" id="237737">
    <property type="entry name" value="M.Cca105508ORF1475P"/>
</dbReference>
<dbReference type="AlphaFoldDB" id="A0A0F6TBN8"/>
<dbReference type="REBASE" id="110166">
    <property type="entry name" value="M.Cca44610ORF8110P"/>
</dbReference>
<gene>
    <name evidence="5" type="ORF">UL81_08110</name>
</gene>
<dbReference type="EMBL" id="CP011311">
    <property type="protein sequence ID" value="AKE39576.1"/>
    <property type="molecule type" value="Genomic_DNA"/>
</dbReference>
<dbReference type="Gene3D" id="3.40.50.150">
    <property type="entry name" value="Vaccinia Virus protein VP39"/>
    <property type="match status" value="1"/>
</dbReference>
<dbReference type="GO" id="GO:0003677">
    <property type="term" value="F:DNA binding"/>
    <property type="evidence" value="ECO:0007669"/>
    <property type="project" value="InterPro"/>
</dbReference>
<dbReference type="GO" id="GO:0032259">
    <property type="term" value="P:methylation"/>
    <property type="evidence" value="ECO:0007669"/>
    <property type="project" value="UniProtKB-KW"/>
</dbReference>
<dbReference type="InterPro" id="IPR002941">
    <property type="entry name" value="DNA_methylase_N4/N6"/>
</dbReference>
<dbReference type="InterPro" id="IPR002295">
    <property type="entry name" value="N4/N6-MTase_EcoPI_Mod-like"/>
</dbReference>
<evidence type="ECO:0000256" key="3">
    <source>
        <dbReference type="ARBA" id="ARBA00022691"/>
    </source>
</evidence>
<dbReference type="KEGG" id="ccj:UL81_08110"/>
<evidence type="ECO:0000256" key="2">
    <source>
        <dbReference type="ARBA" id="ARBA00022679"/>
    </source>
</evidence>
<keyword evidence="3" id="KW-0949">S-adenosyl-L-methionine</keyword>
<evidence type="ECO:0000313" key="5">
    <source>
        <dbReference type="EMBL" id="AKE39576.1"/>
    </source>
</evidence>
<dbReference type="Proteomes" id="UP000033566">
    <property type="component" value="Chromosome"/>
</dbReference>
<dbReference type="OrthoDB" id="9773060at2"/>
<keyword evidence="6" id="KW-1185">Reference proteome</keyword>
<dbReference type="GO" id="GO:0008170">
    <property type="term" value="F:N-methyltransferase activity"/>
    <property type="evidence" value="ECO:0007669"/>
    <property type="project" value="InterPro"/>
</dbReference>
<feature type="region of interest" description="Disordered" evidence="4">
    <location>
        <begin position="216"/>
        <end position="239"/>
    </location>
</feature>
<dbReference type="PATRIC" id="fig|161896.4.peg.1589"/>
<dbReference type="RefSeq" id="WP_035105309.1">
    <property type="nucleotide sequence ID" value="NZ_CP011311.1"/>
</dbReference>
<accession>A0A0F6TBN8</accession>
<evidence type="ECO:0000313" key="6">
    <source>
        <dbReference type="Proteomes" id="UP000033566"/>
    </source>
</evidence>
<reference evidence="5 6" key="1">
    <citation type="journal article" date="2015" name="Genome Announc.">
        <title>Complete Genome Sequence of Corynebacterium camporealensis DSM 44610, Isolated from the Milk of a Manchega Sheep with Subclinical Mastitis.</title>
        <authorList>
            <person name="Ruckert C."/>
            <person name="Albersmeier A."/>
            <person name="Winkler A."/>
            <person name="Tauch A."/>
        </authorList>
    </citation>
    <scope>NUCLEOTIDE SEQUENCE [LARGE SCALE GENOMIC DNA]</scope>
    <source>
        <strain evidence="5 6">DSM 44610</strain>
    </source>
</reference>
<keyword evidence="2 5" id="KW-0808">Transferase</keyword>
<dbReference type="PRINTS" id="PR00506">
    <property type="entry name" value="D21N6MTFRASE"/>
</dbReference>
<dbReference type="GO" id="GO:0009007">
    <property type="term" value="F:site-specific DNA-methyltransferase (adenine-specific) activity"/>
    <property type="evidence" value="ECO:0007669"/>
    <property type="project" value="UniProtKB-EC"/>
</dbReference>
<dbReference type="Pfam" id="PF01555">
    <property type="entry name" value="N6_N4_Mtase"/>
    <property type="match status" value="2"/>
</dbReference>
<dbReference type="EC" id="2.1.1.72" evidence="5"/>
<evidence type="ECO:0000256" key="4">
    <source>
        <dbReference type="SAM" id="MobiDB-lite"/>
    </source>
</evidence>
<protein>
    <submittedName>
        <fullName evidence="5">DNA methylase</fullName>
        <ecNumber evidence="5">2.1.1.72</ecNumber>
    </submittedName>
</protein>
<evidence type="ECO:0000256" key="1">
    <source>
        <dbReference type="ARBA" id="ARBA00022603"/>
    </source>
</evidence>
<dbReference type="InterPro" id="IPR029063">
    <property type="entry name" value="SAM-dependent_MTases_sf"/>
</dbReference>
<feature type="compositionally biased region" description="Basic and acidic residues" evidence="4">
    <location>
        <begin position="216"/>
        <end position="225"/>
    </location>
</feature>
<dbReference type="STRING" id="161896.UL81_08110"/>
<dbReference type="SUPFAM" id="SSF53335">
    <property type="entry name" value="S-adenosyl-L-methionine-dependent methyltransferases"/>
    <property type="match status" value="1"/>
</dbReference>
<sequence length="666" mass="74902">MPPTKLELTWFNKDKALIPTEAGKYGYTWVDPRDPRYCETHTLTVLETVTGRRNEKWDGVQYGERADLEPQSDNLLIQGESGDVLEALTRVPELRDKYVGKVKCVYIDPPFNTGETFDRYEDNLEHSVWLSMMRDRLVHFRSLLREDGTLWVHLDDAENHRMRVLLDEVFGSQNFIGNVIWEKADSPRSGGKMSSDHDHILVYGRSEIAKLNLSKRTEEDNRRFSNPDNDPNGAWWDDNFSAPHSINSSGKQVQAVFAIQHPLTGNMLYPAAGRQWWCRADRLLESLQQFAPYKKVSPNIEERMKRMRLPETAVNPEIPDLVLDCSLEDAQATARKRMNQFPLPESFLRGDKGFGRKSYIPSDGLTPRTLWKNTEVGHNREAKSEIKLLFPDSAKFDTPKPERLLRKIIELSTDPGDLVADFFAGSGTTAAVAQKLGRRWVTCELSEGNFQEYVLTRLKKVVLGEDLGGISSSHSRERQVNGDNHVPAEFTISEMETAAKLIRSLPSNRLGLTEAQLAAVKEVEKLISTRPLKEVHWLGGGGFTVAMLGPTCYDYSPDTGYTVLTSEATGETLIASVAANLGFHLSASDPHFDGRRNNEHLAVVEGVLTEAKVGDLMAHLPEGHSILFAATNLDEGVRDVVRSYKNGSRVVHVPLDLFPFGEEEEN</sequence>
<proteinExistence type="predicted"/>
<keyword evidence="1 5" id="KW-0489">Methyltransferase</keyword>